<evidence type="ECO:0000313" key="2">
    <source>
        <dbReference type="Proteomes" id="UP000019754"/>
    </source>
</evidence>
<comment type="caution">
    <text evidence="1">The sequence shown here is derived from an EMBL/GenBank/DDBJ whole genome shotgun (WGS) entry which is preliminary data.</text>
</comment>
<dbReference type="AlphaFoldDB" id="A0A022KZ94"/>
<evidence type="ECO:0000313" key="1">
    <source>
        <dbReference type="EMBL" id="EYT50574.1"/>
    </source>
</evidence>
<gene>
    <name evidence="1" type="ORF">D641_0104430</name>
</gene>
<keyword evidence="2" id="KW-1185">Reference proteome</keyword>
<reference evidence="1 2" key="1">
    <citation type="journal article" date="2013" name="Genome Announc.">
        <title>Draft genome sequence of an Actinobacterium, Brachybacterium muris strain UCD-AY4.</title>
        <authorList>
            <person name="Lo J.R."/>
            <person name="Lang J.M."/>
            <person name="Darling A.E."/>
            <person name="Eisen J.A."/>
            <person name="Coil D.A."/>
        </authorList>
    </citation>
    <scope>NUCLEOTIDE SEQUENCE [LARGE SCALE GENOMIC DNA]</scope>
    <source>
        <strain evidence="1 2">UCD-AY4</strain>
    </source>
</reference>
<dbReference type="Proteomes" id="UP000019754">
    <property type="component" value="Unassembled WGS sequence"/>
</dbReference>
<dbReference type="STRING" id="1249481.D641_0104430"/>
<protein>
    <submittedName>
        <fullName evidence="1">Uncharacterized protein</fullName>
    </submittedName>
</protein>
<accession>A0A022KZ94</accession>
<sequence length="201" mass="22327">MSDETRDGAHLAFFLDVTDFSELDPQTWEEAAGIRAPQQFDATAWHDDNLVITYTIAKDPNRDAWQVYSFRVERACTDEHRTPPPVTGADAARVRPDALLEDALAYFERVMAVDRLALLTAQDVRKPAPRSRSALSRRRQPASTELATVAQVYNAHIDDKPAEAVQDALGVSRSTADRRIREARSAGLITAAASRGRKPKK</sequence>
<organism evidence="1 2">
    <name type="scientific">Brachybacterium muris UCD-AY4</name>
    <dbReference type="NCBI Taxonomy" id="1249481"/>
    <lineage>
        <taxon>Bacteria</taxon>
        <taxon>Bacillati</taxon>
        <taxon>Actinomycetota</taxon>
        <taxon>Actinomycetes</taxon>
        <taxon>Micrococcales</taxon>
        <taxon>Dermabacteraceae</taxon>
        <taxon>Brachybacterium</taxon>
    </lineage>
</organism>
<dbReference type="HOGENOM" id="CLU_1358292_0_0_11"/>
<proteinExistence type="predicted"/>
<dbReference type="EMBL" id="AORC01000004">
    <property type="protein sequence ID" value="EYT50574.1"/>
    <property type="molecule type" value="Genomic_DNA"/>
</dbReference>
<name>A0A022KZ94_9MICO</name>